<dbReference type="Proteomes" id="UP001168540">
    <property type="component" value="Unassembled WGS sequence"/>
</dbReference>
<evidence type="ECO:0000313" key="1">
    <source>
        <dbReference type="EMBL" id="MDN0073992.1"/>
    </source>
</evidence>
<dbReference type="RefSeq" id="WP_289828541.1">
    <property type="nucleotide sequence ID" value="NZ_JAUEDK010000004.1"/>
</dbReference>
<accession>A0ABT7XJP0</accession>
<protein>
    <recommendedName>
        <fullName evidence="3">Integrase</fullName>
    </recommendedName>
</protein>
<dbReference type="EMBL" id="JAUEDK010000004">
    <property type="protein sequence ID" value="MDN0073992.1"/>
    <property type="molecule type" value="Genomic_DNA"/>
</dbReference>
<evidence type="ECO:0008006" key="3">
    <source>
        <dbReference type="Google" id="ProtNLM"/>
    </source>
</evidence>
<keyword evidence="2" id="KW-1185">Reference proteome</keyword>
<reference evidence="1" key="1">
    <citation type="submission" date="2023-06" db="EMBL/GenBank/DDBJ databases">
        <authorList>
            <person name="Zhang S."/>
        </authorList>
    </citation>
    <scope>NUCLEOTIDE SEQUENCE</scope>
    <source>
        <strain evidence="1">SG2303</strain>
    </source>
</reference>
<sequence>MATKRQRPSGSWEFIVRRKGLLPKPSYLTFETEAEGDAYC</sequence>
<organism evidence="1 2">
    <name type="scientific">Crenobacter oryzisoli</name>
    <dbReference type="NCBI Taxonomy" id="3056844"/>
    <lineage>
        <taxon>Bacteria</taxon>
        <taxon>Pseudomonadati</taxon>
        <taxon>Pseudomonadota</taxon>
        <taxon>Betaproteobacteria</taxon>
        <taxon>Neisseriales</taxon>
        <taxon>Neisseriaceae</taxon>
        <taxon>Crenobacter</taxon>
    </lineage>
</organism>
<comment type="caution">
    <text evidence="1">The sequence shown here is derived from an EMBL/GenBank/DDBJ whole genome shotgun (WGS) entry which is preliminary data.</text>
</comment>
<evidence type="ECO:0000313" key="2">
    <source>
        <dbReference type="Proteomes" id="UP001168540"/>
    </source>
</evidence>
<gene>
    <name evidence="1" type="ORF">QU481_03695</name>
</gene>
<name>A0ABT7XJP0_9NEIS</name>
<proteinExistence type="predicted"/>